<dbReference type="InterPro" id="IPR058626">
    <property type="entry name" value="MdtA-like_b-barrel"/>
</dbReference>
<dbReference type="Gene3D" id="1.10.287.470">
    <property type="entry name" value="Helix hairpin bin"/>
    <property type="match status" value="1"/>
</dbReference>
<dbReference type="EMBL" id="ADLW01000018">
    <property type="protein sequence ID" value="EGK05119.1"/>
    <property type="molecule type" value="Genomic_DNA"/>
</dbReference>
<gene>
    <name evidence="8" type="ORF">HMPREF9456_03032</name>
</gene>
<dbReference type="eggNOG" id="COG0845">
    <property type="taxonomic scope" value="Bacteria"/>
</dbReference>
<keyword evidence="3" id="KW-0175">Coiled coil</keyword>
<evidence type="ECO:0000259" key="6">
    <source>
        <dbReference type="Pfam" id="PF25944"/>
    </source>
</evidence>
<dbReference type="NCBIfam" id="TIGR01730">
    <property type="entry name" value="RND_mfp"/>
    <property type="match status" value="1"/>
</dbReference>
<dbReference type="HOGENOM" id="CLU_018816_2_1_10"/>
<feature type="domain" description="Multidrug resistance protein MdtA-like beta-barrel" evidence="6">
    <location>
        <begin position="203"/>
        <end position="286"/>
    </location>
</feature>
<dbReference type="Pfam" id="PF25944">
    <property type="entry name" value="Beta-barrel_RND"/>
    <property type="match status" value="1"/>
</dbReference>
<dbReference type="Gene3D" id="2.40.50.100">
    <property type="match status" value="1"/>
</dbReference>
<dbReference type="GO" id="GO:0030313">
    <property type="term" value="C:cell envelope"/>
    <property type="evidence" value="ECO:0007669"/>
    <property type="project" value="UniProtKB-SubCell"/>
</dbReference>
<comment type="caution">
    <text evidence="8">The sequence shown here is derived from an EMBL/GenBank/DDBJ whole genome shotgun (WGS) entry which is preliminary data.</text>
</comment>
<dbReference type="GeneID" id="78083633"/>
<comment type="similarity">
    <text evidence="2">Belongs to the membrane fusion protein (MFP) (TC 8.A.1) family.</text>
</comment>
<dbReference type="Pfam" id="PF25917">
    <property type="entry name" value="BSH_RND"/>
    <property type="match status" value="1"/>
</dbReference>
<feature type="domain" description="Multidrug resistance protein MdtA-like C-terminal permuted SH3" evidence="7">
    <location>
        <begin position="306"/>
        <end position="355"/>
    </location>
</feature>
<dbReference type="STRING" id="742767.HMPREF9456_03032"/>
<evidence type="ECO:0000259" key="4">
    <source>
        <dbReference type="Pfam" id="PF25876"/>
    </source>
</evidence>
<dbReference type="InterPro" id="IPR058627">
    <property type="entry name" value="MdtA-like_C"/>
</dbReference>
<dbReference type="InterPro" id="IPR006143">
    <property type="entry name" value="RND_pump_MFP"/>
</dbReference>
<comment type="subcellular location">
    <subcellularLocation>
        <location evidence="1">Cell envelope</location>
    </subcellularLocation>
</comment>
<dbReference type="PROSITE" id="PS51257">
    <property type="entry name" value="PROKAR_LIPOPROTEIN"/>
    <property type="match status" value="1"/>
</dbReference>
<evidence type="ECO:0000256" key="1">
    <source>
        <dbReference type="ARBA" id="ARBA00004196"/>
    </source>
</evidence>
<dbReference type="OrthoDB" id="9801814at2"/>
<evidence type="ECO:0000256" key="2">
    <source>
        <dbReference type="ARBA" id="ARBA00009477"/>
    </source>
</evidence>
<feature type="domain" description="Multidrug resistance protein MdtA-like barrel-sandwich hybrid" evidence="5">
    <location>
        <begin position="57"/>
        <end position="196"/>
    </location>
</feature>
<keyword evidence="9" id="KW-1185">Reference proteome</keyword>
<evidence type="ECO:0000256" key="3">
    <source>
        <dbReference type="SAM" id="Coils"/>
    </source>
</evidence>
<dbReference type="SUPFAM" id="SSF111369">
    <property type="entry name" value="HlyD-like secretion proteins"/>
    <property type="match status" value="1"/>
</dbReference>
<organism evidence="8 9">
    <name type="scientific">Dysgonomonas mossii DSM 22836</name>
    <dbReference type="NCBI Taxonomy" id="742767"/>
    <lineage>
        <taxon>Bacteria</taxon>
        <taxon>Pseudomonadati</taxon>
        <taxon>Bacteroidota</taxon>
        <taxon>Bacteroidia</taxon>
        <taxon>Bacteroidales</taxon>
        <taxon>Dysgonomonadaceae</taxon>
        <taxon>Dysgonomonas</taxon>
    </lineage>
</organism>
<dbReference type="InterPro" id="IPR058624">
    <property type="entry name" value="MdtA-like_HH"/>
</dbReference>
<feature type="domain" description="Multidrug resistance protein MdtA-like alpha-helical hairpin" evidence="4">
    <location>
        <begin position="96"/>
        <end position="165"/>
    </location>
</feature>
<dbReference type="Proteomes" id="UP000006420">
    <property type="component" value="Unassembled WGS sequence"/>
</dbReference>
<protein>
    <submittedName>
        <fullName evidence="8">Uncharacterized protein</fullName>
    </submittedName>
</protein>
<dbReference type="InterPro" id="IPR058625">
    <property type="entry name" value="MdtA-like_BSH"/>
</dbReference>
<dbReference type="PANTHER" id="PTHR30158:SF23">
    <property type="entry name" value="MULTIDRUG RESISTANCE PROTEIN MEXA"/>
    <property type="match status" value="1"/>
</dbReference>
<evidence type="ECO:0000313" key="8">
    <source>
        <dbReference type="EMBL" id="EGK05119.1"/>
    </source>
</evidence>
<evidence type="ECO:0000259" key="7">
    <source>
        <dbReference type="Pfam" id="PF25967"/>
    </source>
</evidence>
<dbReference type="GO" id="GO:0005886">
    <property type="term" value="C:plasma membrane"/>
    <property type="evidence" value="ECO:0007669"/>
    <property type="project" value="TreeGrafter"/>
</dbReference>
<dbReference type="Pfam" id="PF25967">
    <property type="entry name" value="RND-MFP_C"/>
    <property type="match status" value="1"/>
</dbReference>
<dbReference type="Pfam" id="PF25876">
    <property type="entry name" value="HH_MFP_RND"/>
    <property type="match status" value="1"/>
</dbReference>
<reference evidence="8 9" key="1">
    <citation type="submission" date="2011-04" db="EMBL/GenBank/DDBJ databases">
        <title>The Genome Sequence of Dysgonomonas mossii DSM 22836.</title>
        <authorList>
            <consortium name="The Broad Institute Genome Sequencing Platform"/>
            <person name="Earl A."/>
            <person name="Ward D."/>
            <person name="Feldgarden M."/>
            <person name="Gevers D."/>
            <person name="Pudlo N."/>
            <person name="Martens E."/>
            <person name="Allen-Vercoe E."/>
            <person name="Young S.K."/>
            <person name="Zeng Q."/>
            <person name="Gargeya S."/>
            <person name="Fitzgerald M."/>
            <person name="Haas B."/>
            <person name="Abouelleil A."/>
            <person name="Alvarado L."/>
            <person name="Arachchi H.M."/>
            <person name="Berlin A."/>
            <person name="Brown A."/>
            <person name="Chapman S.B."/>
            <person name="Chen Z."/>
            <person name="Dunbar C."/>
            <person name="Freedman E."/>
            <person name="Gearin G."/>
            <person name="Gellesch M."/>
            <person name="Goldberg J."/>
            <person name="Griggs A."/>
            <person name="Gujja S."/>
            <person name="Heiman D."/>
            <person name="Howarth C."/>
            <person name="Larson L."/>
            <person name="Lui A."/>
            <person name="MacDonald P.J.P."/>
            <person name="Mehta T."/>
            <person name="Montmayeur A."/>
            <person name="Murphy C."/>
            <person name="Neiman D."/>
            <person name="Pearson M."/>
            <person name="Priest M."/>
            <person name="Roberts A."/>
            <person name="Saif S."/>
            <person name="Shea T."/>
            <person name="Shenoy N."/>
            <person name="Sisk P."/>
            <person name="Stolte C."/>
            <person name="Sykes S."/>
            <person name="Yandava C."/>
            <person name="Wortman J."/>
            <person name="Nusbaum C."/>
            <person name="Birren B."/>
        </authorList>
    </citation>
    <scope>NUCLEOTIDE SEQUENCE [LARGE SCALE GENOMIC DNA]</scope>
    <source>
        <strain evidence="8 9">DSM 22836</strain>
    </source>
</reference>
<dbReference type="AlphaFoldDB" id="F8X473"/>
<dbReference type="PANTHER" id="PTHR30158">
    <property type="entry name" value="ACRA/E-RELATED COMPONENT OF DRUG EFFLUX TRANSPORTER"/>
    <property type="match status" value="1"/>
</dbReference>
<sequence>MKYLILFFSIAVLFSCNSSDKSQESIQTLSLPVLTIKEDPVTLYTEFPARIEGKVNVNIRPQVEGYIQKIFIEEGAYVKAGQSLFKIDDRQYIEQVNTAKANLNAALAALKNAQLEVDKYTLLSGNNVTSDFQLKVAQAQYETAQANVEQQRAALETANINLGFTLIKSPVDGFIGRIPKRIGNLVSASDMQALTTLSDISEVYAYFSMSEKDFLRFNARYEGKDLSEKLSKVEDVSLKLADDSEYPYPGKIQMINGEFDTNTGAVSVRAMFQNPNRLLRTGNTGRIILPYIENNALRIPVLSTLDIQDKIFVIRLNQENKAERLAVTIDGKQGDYYIVRAGLKAGDRIVTKDLETIKEGTFIQPE</sequence>
<evidence type="ECO:0000313" key="9">
    <source>
        <dbReference type="Proteomes" id="UP000006420"/>
    </source>
</evidence>
<evidence type="ECO:0000259" key="5">
    <source>
        <dbReference type="Pfam" id="PF25917"/>
    </source>
</evidence>
<dbReference type="Gene3D" id="2.40.420.20">
    <property type="match status" value="1"/>
</dbReference>
<dbReference type="RefSeq" id="WP_006844396.1">
    <property type="nucleotide sequence ID" value="NZ_AQWJ01000007.1"/>
</dbReference>
<dbReference type="GO" id="GO:0046677">
    <property type="term" value="P:response to antibiotic"/>
    <property type="evidence" value="ECO:0007669"/>
    <property type="project" value="TreeGrafter"/>
</dbReference>
<accession>F8X473</accession>
<name>F8X473_9BACT</name>
<feature type="coiled-coil region" evidence="3">
    <location>
        <begin position="93"/>
        <end position="161"/>
    </location>
</feature>
<dbReference type="Gene3D" id="2.40.30.170">
    <property type="match status" value="1"/>
</dbReference>
<proteinExistence type="inferred from homology"/>
<dbReference type="GO" id="GO:0022857">
    <property type="term" value="F:transmembrane transporter activity"/>
    <property type="evidence" value="ECO:0007669"/>
    <property type="project" value="InterPro"/>
</dbReference>